<evidence type="ECO:0000256" key="5">
    <source>
        <dbReference type="SAM" id="Phobius"/>
    </source>
</evidence>
<dbReference type="Proteomes" id="UP000612808">
    <property type="component" value="Unassembled WGS sequence"/>
</dbReference>
<evidence type="ECO:0000259" key="6">
    <source>
        <dbReference type="Pfam" id="PF12698"/>
    </source>
</evidence>
<sequence>MADVANTGTIHDIGYQRYTGQRLGRGHAVRSLYVYSFRTVFGMGRSAKAKIFPFSVAGILLVIAVVAAAVKAQFKVEIPQLSYVDFPGTLSFLLVLLLAAVAPELASRDLRNKVLPLYFSRPIGRDDYVLAKLAALVTAVSLILAVPLFVMFLGGAFSGSGLSGAWGQFTDFLPGLLNAVIYAIVLSAVALLIASLSSRRTIAAGAVVAVFLVTTPISGVLQVVGTETMRQLASLFSITGILSGLRNWLFGGSAEPAIGSFGPLYAGAAVVLVALCTALLVYRYRKVAS</sequence>
<organism evidence="7 8">
    <name type="scientific">Actinocatenispora rupis</name>
    <dbReference type="NCBI Taxonomy" id="519421"/>
    <lineage>
        <taxon>Bacteria</taxon>
        <taxon>Bacillati</taxon>
        <taxon>Actinomycetota</taxon>
        <taxon>Actinomycetes</taxon>
        <taxon>Micromonosporales</taxon>
        <taxon>Micromonosporaceae</taxon>
        <taxon>Actinocatenispora</taxon>
    </lineage>
</organism>
<keyword evidence="2 5" id="KW-0812">Transmembrane</keyword>
<evidence type="ECO:0000256" key="4">
    <source>
        <dbReference type="ARBA" id="ARBA00023136"/>
    </source>
</evidence>
<gene>
    <name evidence="7" type="ORF">Aru02nite_12370</name>
</gene>
<keyword evidence="4 5" id="KW-0472">Membrane</keyword>
<dbReference type="GO" id="GO:0140359">
    <property type="term" value="F:ABC-type transporter activity"/>
    <property type="evidence" value="ECO:0007669"/>
    <property type="project" value="InterPro"/>
</dbReference>
<comment type="subcellular location">
    <subcellularLocation>
        <location evidence="1">Membrane</location>
        <topology evidence="1">Multi-pass membrane protein</topology>
    </subcellularLocation>
</comment>
<feature type="domain" description="ABC-2 type transporter transmembrane" evidence="6">
    <location>
        <begin position="91"/>
        <end position="274"/>
    </location>
</feature>
<name>A0A8J3J6L1_9ACTN</name>
<feature type="transmembrane region" description="Helical" evidence="5">
    <location>
        <begin position="128"/>
        <end position="152"/>
    </location>
</feature>
<protein>
    <submittedName>
        <fullName evidence="7">Membrane protein</fullName>
    </submittedName>
</protein>
<feature type="transmembrane region" description="Helical" evidence="5">
    <location>
        <begin position="201"/>
        <end position="225"/>
    </location>
</feature>
<dbReference type="GO" id="GO:0016020">
    <property type="term" value="C:membrane"/>
    <property type="evidence" value="ECO:0007669"/>
    <property type="project" value="UniProtKB-SubCell"/>
</dbReference>
<feature type="transmembrane region" description="Helical" evidence="5">
    <location>
        <begin position="90"/>
        <end position="107"/>
    </location>
</feature>
<comment type="caution">
    <text evidence="7">The sequence shown here is derived from an EMBL/GenBank/DDBJ whole genome shotgun (WGS) entry which is preliminary data.</text>
</comment>
<accession>A0A8J3J6L1</accession>
<proteinExistence type="predicted"/>
<dbReference type="AlphaFoldDB" id="A0A8J3J6L1"/>
<dbReference type="Pfam" id="PF12698">
    <property type="entry name" value="ABC2_membrane_3"/>
    <property type="match status" value="1"/>
</dbReference>
<feature type="transmembrane region" description="Helical" evidence="5">
    <location>
        <begin position="172"/>
        <end position="194"/>
    </location>
</feature>
<evidence type="ECO:0000256" key="2">
    <source>
        <dbReference type="ARBA" id="ARBA00022692"/>
    </source>
</evidence>
<keyword evidence="8" id="KW-1185">Reference proteome</keyword>
<evidence type="ECO:0000313" key="7">
    <source>
        <dbReference type="EMBL" id="GID10348.1"/>
    </source>
</evidence>
<feature type="transmembrane region" description="Helical" evidence="5">
    <location>
        <begin position="261"/>
        <end position="282"/>
    </location>
</feature>
<evidence type="ECO:0000313" key="8">
    <source>
        <dbReference type="Proteomes" id="UP000612808"/>
    </source>
</evidence>
<feature type="transmembrane region" description="Helical" evidence="5">
    <location>
        <begin position="51"/>
        <end position="70"/>
    </location>
</feature>
<keyword evidence="3 5" id="KW-1133">Transmembrane helix</keyword>
<evidence type="ECO:0000256" key="1">
    <source>
        <dbReference type="ARBA" id="ARBA00004141"/>
    </source>
</evidence>
<reference evidence="7" key="1">
    <citation type="submission" date="2021-01" db="EMBL/GenBank/DDBJ databases">
        <title>Whole genome shotgun sequence of Actinocatenispora rupis NBRC 107355.</title>
        <authorList>
            <person name="Komaki H."/>
            <person name="Tamura T."/>
        </authorList>
    </citation>
    <scope>NUCLEOTIDE SEQUENCE</scope>
    <source>
        <strain evidence="7">NBRC 107355</strain>
    </source>
</reference>
<dbReference type="InterPro" id="IPR013525">
    <property type="entry name" value="ABC2_TM"/>
</dbReference>
<dbReference type="RefSeq" id="WP_203655571.1">
    <property type="nucleotide sequence ID" value="NZ_BAAAZM010000003.1"/>
</dbReference>
<dbReference type="EMBL" id="BOMB01000007">
    <property type="protein sequence ID" value="GID10348.1"/>
    <property type="molecule type" value="Genomic_DNA"/>
</dbReference>
<evidence type="ECO:0000256" key="3">
    <source>
        <dbReference type="ARBA" id="ARBA00022989"/>
    </source>
</evidence>